<dbReference type="EMBL" id="WTYE01000001">
    <property type="protein sequence ID" value="MXP30572.1"/>
    <property type="molecule type" value="Genomic_DNA"/>
</dbReference>
<feature type="compositionally biased region" description="Basic and acidic residues" evidence="1">
    <location>
        <begin position="120"/>
        <end position="132"/>
    </location>
</feature>
<reference evidence="3 4" key="1">
    <citation type="submission" date="2019-12" db="EMBL/GenBank/DDBJ databases">
        <title>Genomic-based taxomic classification of the family Erythrobacteraceae.</title>
        <authorList>
            <person name="Xu L."/>
        </authorList>
    </citation>
    <scope>NUCLEOTIDE SEQUENCE [LARGE SCALE GENOMIC DNA]</scope>
    <source>
        <strain evidence="3 4">JCM 16677</strain>
    </source>
</reference>
<feature type="region of interest" description="Disordered" evidence="1">
    <location>
        <begin position="84"/>
        <end position="148"/>
    </location>
</feature>
<proteinExistence type="predicted"/>
<protein>
    <submittedName>
        <fullName evidence="3">Uncharacterized protein</fullName>
    </submittedName>
</protein>
<dbReference type="AlphaFoldDB" id="A0A845AR31"/>
<dbReference type="RefSeq" id="WP_160778104.1">
    <property type="nucleotide sequence ID" value="NZ_BAAAZF010000001.1"/>
</dbReference>
<dbReference type="EMBL" id="WTYE01000001">
    <property type="protein sequence ID" value="MXP33332.1"/>
    <property type="molecule type" value="Genomic_DNA"/>
</dbReference>
<keyword evidence="4" id="KW-1185">Reference proteome</keyword>
<comment type="caution">
    <text evidence="3">The sequence shown here is derived from an EMBL/GenBank/DDBJ whole genome shotgun (WGS) entry which is preliminary data.</text>
</comment>
<accession>A0A845AR31</accession>
<name>A0A845AR31_9SPHN</name>
<evidence type="ECO:0000313" key="2">
    <source>
        <dbReference type="EMBL" id="MXP30572.1"/>
    </source>
</evidence>
<gene>
    <name evidence="2" type="ORF">GRI94_01910</name>
    <name evidence="3" type="ORF">GRI94_16000</name>
</gene>
<evidence type="ECO:0000256" key="1">
    <source>
        <dbReference type="SAM" id="MobiDB-lite"/>
    </source>
</evidence>
<organism evidence="3 4">
    <name type="scientific">Parerythrobacter jejuensis</name>
    <dbReference type="NCBI Taxonomy" id="795812"/>
    <lineage>
        <taxon>Bacteria</taxon>
        <taxon>Pseudomonadati</taxon>
        <taxon>Pseudomonadota</taxon>
        <taxon>Alphaproteobacteria</taxon>
        <taxon>Sphingomonadales</taxon>
        <taxon>Erythrobacteraceae</taxon>
        <taxon>Parerythrobacter</taxon>
    </lineage>
</organism>
<evidence type="ECO:0000313" key="3">
    <source>
        <dbReference type="EMBL" id="MXP33332.1"/>
    </source>
</evidence>
<evidence type="ECO:0000313" key="4">
    <source>
        <dbReference type="Proteomes" id="UP000446786"/>
    </source>
</evidence>
<sequence length="148" mass="16155">MSDANKLAELVAMQKLREQRCQSDVTSAAKTSSEKAAEATRLDALSHAAGKALDGVFASPLLCPDRMLLAAGHLAIAEDNQATGKAELESAEQTERLARSGWQQATHNTRNLMHRHRQQKRTEERRADDARQADQLSLRAALSKGPKA</sequence>
<dbReference type="Proteomes" id="UP000446786">
    <property type="component" value="Unassembled WGS sequence"/>
</dbReference>
<feature type="compositionally biased region" description="Polar residues" evidence="1">
    <location>
        <begin position="101"/>
        <end position="111"/>
    </location>
</feature>